<comment type="similarity">
    <text evidence="2">Belongs to the AB hydrolase superfamily. LDAH family.</text>
</comment>
<evidence type="ECO:0000256" key="2">
    <source>
        <dbReference type="ARBA" id="ARBA00008300"/>
    </source>
</evidence>
<dbReference type="AlphaFoldDB" id="A0A812XSM5"/>
<proteinExistence type="inferred from homology"/>
<name>A0A812XSM5_SYMPI</name>
<gene>
    <name evidence="5" type="primary">pgkA</name>
    <name evidence="5" type="ORF">SPIL2461_LOCUS21666</name>
</gene>
<dbReference type="GO" id="GO:0005811">
    <property type="term" value="C:lipid droplet"/>
    <property type="evidence" value="ECO:0007669"/>
    <property type="project" value="UniProtKB-SubCell"/>
</dbReference>
<dbReference type="PANTHER" id="PTHR13390">
    <property type="entry name" value="LIPASE"/>
    <property type="match status" value="1"/>
</dbReference>
<dbReference type="GO" id="GO:0019915">
    <property type="term" value="P:lipid storage"/>
    <property type="evidence" value="ECO:0007669"/>
    <property type="project" value="InterPro"/>
</dbReference>
<evidence type="ECO:0000313" key="5">
    <source>
        <dbReference type="EMBL" id="CAE7749101.1"/>
    </source>
</evidence>
<dbReference type="Proteomes" id="UP000649617">
    <property type="component" value="Unassembled WGS sequence"/>
</dbReference>
<evidence type="ECO:0000313" key="6">
    <source>
        <dbReference type="Proteomes" id="UP000649617"/>
    </source>
</evidence>
<dbReference type="InterPro" id="IPR019363">
    <property type="entry name" value="LDAH"/>
</dbReference>
<sequence>AKHPDRGCIVFGHSIGSWLVTQHLKLASNELLVNLRHVVLAMPYLEYDYGGRQTLLFRLTAASALVRFLALTATAAPRWLKQLLAMIMSSSPQGSYAHETTIATFLQQPHHWSMVMGLLRTECPRLDPRSAGHGLAEFSEILKRAGRPHISALFTKADMWAPMTHYHALKGLLSSGSDEVLDLATNVWKTAKRPPKHEFVLSVAHHE</sequence>
<dbReference type="GO" id="GO:0016298">
    <property type="term" value="F:lipase activity"/>
    <property type="evidence" value="ECO:0007669"/>
    <property type="project" value="InterPro"/>
</dbReference>
<comment type="caution">
    <text evidence="5">The sequence shown here is derived from an EMBL/GenBank/DDBJ whole genome shotgun (WGS) entry which is preliminary data.</text>
</comment>
<dbReference type="Pfam" id="PF10230">
    <property type="entry name" value="LIDHydrolase"/>
    <property type="match status" value="1"/>
</dbReference>
<dbReference type="PANTHER" id="PTHR13390:SF0">
    <property type="entry name" value="LIPID DROPLET-ASSOCIATED HYDROLASE"/>
    <property type="match status" value="1"/>
</dbReference>
<keyword evidence="6" id="KW-1185">Reference proteome</keyword>
<organism evidence="5 6">
    <name type="scientific">Symbiodinium pilosum</name>
    <name type="common">Dinoflagellate</name>
    <dbReference type="NCBI Taxonomy" id="2952"/>
    <lineage>
        <taxon>Eukaryota</taxon>
        <taxon>Sar</taxon>
        <taxon>Alveolata</taxon>
        <taxon>Dinophyceae</taxon>
        <taxon>Suessiales</taxon>
        <taxon>Symbiodiniaceae</taxon>
        <taxon>Symbiodinium</taxon>
    </lineage>
</organism>
<comment type="subcellular location">
    <subcellularLocation>
        <location evidence="1">Lipid droplet</location>
    </subcellularLocation>
</comment>
<feature type="non-terminal residue" evidence="5">
    <location>
        <position position="1"/>
    </location>
</feature>
<evidence type="ECO:0000256" key="3">
    <source>
        <dbReference type="ARBA" id="ARBA00022677"/>
    </source>
</evidence>
<dbReference type="InterPro" id="IPR029058">
    <property type="entry name" value="AB_hydrolase_fold"/>
</dbReference>
<evidence type="ECO:0000256" key="1">
    <source>
        <dbReference type="ARBA" id="ARBA00004502"/>
    </source>
</evidence>
<keyword evidence="4" id="KW-0378">Hydrolase</keyword>
<dbReference type="EMBL" id="CAJNIZ010046458">
    <property type="protein sequence ID" value="CAE7749101.1"/>
    <property type="molecule type" value="Genomic_DNA"/>
</dbReference>
<protein>
    <submittedName>
        <fullName evidence="5">PgkA protein</fullName>
    </submittedName>
</protein>
<dbReference type="OrthoDB" id="448051at2759"/>
<accession>A0A812XSM5</accession>
<feature type="non-terminal residue" evidence="5">
    <location>
        <position position="207"/>
    </location>
</feature>
<reference evidence="5" key="1">
    <citation type="submission" date="2021-02" db="EMBL/GenBank/DDBJ databases">
        <authorList>
            <person name="Dougan E. K."/>
            <person name="Rhodes N."/>
            <person name="Thang M."/>
            <person name="Chan C."/>
        </authorList>
    </citation>
    <scope>NUCLEOTIDE SEQUENCE</scope>
</reference>
<keyword evidence="3" id="KW-0551">Lipid droplet</keyword>
<dbReference type="SUPFAM" id="SSF53474">
    <property type="entry name" value="alpha/beta-Hydrolases"/>
    <property type="match status" value="1"/>
</dbReference>
<evidence type="ECO:0000256" key="4">
    <source>
        <dbReference type="ARBA" id="ARBA00022801"/>
    </source>
</evidence>